<accession>A0AAV0BK43</accession>
<feature type="region of interest" description="Disordered" evidence="1">
    <location>
        <begin position="1"/>
        <end position="63"/>
    </location>
</feature>
<name>A0AAV0BK43_PHAPC</name>
<comment type="caution">
    <text evidence="2">The sequence shown here is derived from an EMBL/GenBank/DDBJ whole genome shotgun (WGS) entry which is preliminary data.</text>
</comment>
<dbReference type="AlphaFoldDB" id="A0AAV0BK43"/>
<evidence type="ECO:0000313" key="2">
    <source>
        <dbReference type="EMBL" id="CAH7687035.1"/>
    </source>
</evidence>
<keyword evidence="3" id="KW-1185">Reference proteome</keyword>
<proteinExistence type="predicted"/>
<sequence length="228" mass="25866">MASKSLKRLFEQINRPNPTELDPEDDYHFIQGQPPKEASKSSFDQPDGSGGHQEGAIDRDGLVDVGPSEMRIKLCLDSNLTELEQKYPTQPISLKKWTEDNSQDKEEAERERALGLTKEQYDMILDSQRDRGAYVPPTFWIKQKAICKMDDGSETGDWTTEKPTRQSREAFNTLMDRMEAKLSKQIVRKATTTTKGGPIGVHKVGPDLMDREEDLLESGLEMEMDEVT</sequence>
<reference evidence="2" key="1">
    <citation type="submission" date="2022-06" db="EMBL/GenBank/DDBJ databases">
        <authorList>
            <consortium name="SYNGENTA / RWTH Aachen University"/>
        </authorList>
    </citation>
    <scope>NUCLEOTIDE SEQUENCE</scope>
</reference>
<evidence type="ECO:0000313" key="3">
    <source>
        <dbReference type="Proteomes" id="UP001153365"/>
    </source>
</evidence>
<evidence type="ECO:0000256" key="1">
    <source>
        <dbReference type="SAM" id="MobiDB-lite"/>
    </source>
</evidence>
<dbReference type="Proteomes" id="UP001153365">
    <property type="component" value="Unassembled WGS sequence"/>
</dbReference>
<organism evidence="2 3">
    <name type="scientific">Phakopsora pachyrhizi</name>
    <name type="common">Asian soybean rust disease fungus</name>
    <dbReference type="NCBI Taxonomy" id="170000"/>
    <lineage>
        <taxon>Eukaryota</taxon>
        <taxon>Fungi</taxon>
        <taxon>Dikarya</taxon>
        <taxon>Basidiomycota</taxon>
        <taxon>Pucciniomycotina</taxon>
        <taxon>Pucciniomycetes</taxon>
        <taxon>Pucciniales</taxon>
        <taxon>Phakopsoraceae</taxon>
        <taxon>Phakopsora</taxon>
    </lineage>
</organism>
<dbReference type="EMBL" id="CALTRL010005828">
    <property type="protein sequence ID" value="CAH7687035.1"/>
    <property type="molecule type" value="Genomic_DNA"/>
</dbReference>
<gene>
    <name evidence="2" type="ORF">PPACK8108_LOCUS21763</name>
</gene>
<protein>
    <submittedName>
        <fullName evidence="2">Uncharacterized protein</fullName>
    </submittedName>
</protein>